<comment type="caution">
    <text evidence="2">The sequence shown here is derived from an EMBL/GenBank/DDBJ whole genome shotgun (WGS) entry which is preliminary data.</text>
</comment>
<dbReference type="InterPro" id="IPR036047">
    <property type="entry name" value="F-box-like_dom_sf"/>
</dbReference>
<dbReference type="PANTHER" id="PTHR31672:SF13">
    <property type="entry name" value="F-BOX PROTEIN CPR30-LIKE"/>
    <property type="match status" value="1"/>
</dbReference>
<protein>
    <recommendedName>
        <fullName evidence="1">F-box domain-containing protein</fullName>
    </recommendedName>
</protein>
<reference evidence="2" key="2">
    <citation type="submission" date="2021-12" db="EMBL/GenBank/DDBJ databases">
        <title>Resequencing data analysis of finger millet.</title>
        <authorList>
            <person name="Hatakeyama M."/>
            <person name="Aluri S."/>
            <person name="Balachadran M.T."/>
            <person name="Sivarajan S.R."/>
            <person name="Poveda L."/>
            <person name="Shimizu-Inatsugi R."/>
            <person name="Schlapbach R."/>
            <person name="Sreeman S.M."/>
            <person name="Shimizu K.K."/>
        </authorList>
    </citation>
    <scope>NUCLEOTIDE SEQUENCE</scope>
</reference>
<dbReference type="AlphaFoldDB" id="A0AAV5DZQ1"/>
<evidence type="ECO:0000259" key="1">
    <source>
        <dbReference type="Pfam" id="PF00646"/>
    </source>
</evidence>
<dbReference type="EMBL" id="BQKI01000072">
    <property type="protein sequence ID" value="GJN16560.1"/>
    <property type="molecule type" value="Genomic_DNA"/>
</dbReference>
<organism evidence="2 4">
    <name type="scientific">Eleusine coracana subsp. coracana</name>
    <dbReference type="NCBI Taxonomy" id="191504"/>
    <lineage>
        <taxon>Eukaryota</taxon>
        <taxon>Viridiplantae</taxon>
        <taxon>Streptophyta</taxon>
        <taxon>Embryophyta</taxon>
        <taxon>Tracheophyta</taxon>
        <taxon>Spermatophyta</taxon>
        <taxon>Magnoliopsida</taxon>
        <taxon>Liliopsida</taxon>
        <taxon>Poales</taxon>
        <taxon>Poaceae</taxon>
        <taxon>PACMAD clade</taxon>
        <taxon>Chloridoideae</taxon>
        <taxon>Cynodonteae</taxon>
        <taxon>Eleusininae</taxon>
        <taxon>Eleusine</taxon>
    </lineage>
</organism>
<accession>A0AAV5DZQ1</accession>
<proteinExistence type="predicted"/>
<dbReference type="SUPFAM" id="SSF81383">
    <property type="entry name" value="F-box domain"/>
    <property type="match status" value="1"/>
</dbReference>
<dbReference type="Proteomes" id="UP001054889">
    <property type="component" value="Unassembled WGS sequence"/>
</dbReference>
<keyword evidence="4" id="KW-1185">Reference proteome</keyword>
<gene>
    <name evidence="2" type="primary">gb03545</name>
    <name evidence="3" type="synonym">gb03562</name>
    <name evidence="2" type="ORF">PR202_gb03545</name>
    <name evidence="3" type="ORF">PR202_gb03562</name>
</gene>
<dbReference type="Gene3D" id="1.20.1280.50">
    <property type="match status" value="1"/>
</dbReference>
<dbReference type="InterPro" id="IPR001810">
    <property type="entry name" value="F-box_dom"/>
</dbReference>
<sequence>MPGTDPFSRLHDDLVAGILVLLPPKHVARARLVCRRWHLLTTDHHFVRTSFTLSRHAGRPVAGFFHNDQICVANYYFPLDRDAENDGDHPYPDLSFIPETSTNPWSIHVTSSCNGLLALNLLATRLSQSVNFGDHDPQMFSCLIMLKSVVLSNNLVMIDERACRNFD</sequence>
<feature type="domain" description="F-box" evidence="1">
    <location>
        <begin position="7"/>
        <end position="47"/>
    </location>
</feature>
<evidence type="ECO:0000313" key="2">
    <source>
        <dbReference type="EMBL" id="GJN16544.1"/>
    </source>
</evidence>
<evidence type="ECO:0000313" key="4">
    <source>
        <dbReference type="Proteomes" id="UP001054889"/>
    </source>
</evidence>
<dbReference type="EMBL" id="BQKI01000072">
    <property type="protein sequence ID" value="GJN16544.1"/>
    <property type="molecule type" value="Genomic_DNA"/>
</dbReference>
<evidence type="ECO:0000313" key="3">
    <source>
        <dbReference type="EMBL" id="GJN16560.1"/>
    </source>
</evidence>
<dbReference type="InterPro" id="IPR050796">
    <property type="entry name" value="SCF_F-box_component"/>
</dbReference>
<name>A0AAV5DZQ1_ELECO</name>
<dbReference type="PANTHER" id="PTHR31672">
    <property type="entry name" value="BNACNNG10540D PROTEIN"/>
    <property type="match status" value="1"/>
</dbReference>
<dbReference type="Pfam" id="PF00646">
    <property type="entry name" value="F-box"/>
    <property type="match status" value="1"/>
</dbReference>
<reference evidence="2" key="1">
    <citation type="journal article" date="2018" name="DNA Res.">
        <title>Multiple hybrid de novo genome assembly of finger millet, an orphan allotetraploid crop.</title>
        <authorList>
            <person name="Hatakeyama M."/>
            <person name="Aluri S."/>
            <person name="Balachadran M.T."/>
            <person name="Sivarajan S.R."/>
            <person name="Patrignani A."/>
            <person name="Gruter S."/>
            <person name="Poveda L."/>
            <person name="Shimizu-Inatsugi R."/>
            <person name="Baeten J."/>
            <person name="Francoijs K.J."/>
            <person name="Nataraja K.N."/>
            <person name="Reddy Y.A.N."/>
            <person name="Phadnis S."/>
            <person name="Ravikumar R.L."/>
            <person name="Schlapbach R."/>
            <person name="Sreeman S.M."/>
            <person name="Shimizu K.K."/>
        </authorList>
    </citation>
    <scope>NUCLEOTIDE SEQUENCE</scope>
</reference>